<gene>
    <name evidence="2" type="ORF">PSHT_13044</name>
</gene>
<reference evidence="3" key="3">
    <citation type="journal article" date="2018" name="Mol. Plant Microbe Interact.">
        <title>Genome sequence resources for the wheat stripe rust pathogen (Puccinia striiformis f. sp. tritici) and the barley stripe rust pathogen (Puccinia striiformis f. sp. hordei).</title>
        <authorList>
            <person name="Xia C."/>
            <person name="Wang M."/>
            <person name="Yin C."/>
            <person name="Cornejo O.E."/>
            <person name="Hulbert S.H."/>
            <person name="Chen X."/>
        </authorList>
    </citation>
    <scope>NUCLEOTIDE SEQUENCE [LARGE SCALE GENOMIC DNA]</scope>
    <source>
        <strain evidence="3">93TX-2</strain>
    </source>
</reference>
<reference evidence="2 3" key="1">
    <citation type="submission" date="2017-12" db="EMBL/GenBank/DDBJ databases">
        <title>Gene loss provides genomic basis for host adaptation in cereal stripe rust fungi.</title>
        <authorList>
            <person name="Xia C."/>
        </authorList>
    </citation>
    <scope>NUCLEOTIDE SEQUENCE [LARGE SCALE GENOMIC DNA]</scope>
    <source>
        <strain evidence="2 3">93TX-2</strain>
    </source>
</reference>
<organism evidence="2 3">
    <name type="scientific">Puccinia striiformis</name>
    <dbReference type="NCBI Taxonomy" id="27350"/>
    <lineage>
        <taxon>Eukaryota</taxon>
        <taxon>Fungi</taxon>
        <taxon>Dikarya</taxon>
        <taxon>Basidiomycota</taxon>
        <taxon>Pucciniomycotina</taxon>
        <taxon>Pucciniomycetes</taxon>
        <taxon>Pucciniales</taxon>
        <taxon>Pucciniaceae</taxon>
        <taxon>Puccinia</taxon>
    </lineage>
</organism>
<dbReference type="AlphaFoldDB" id="A0A2S4UTF6"/>
<proteinExistence type="predicted"/>
<dbReference type="Proteomes" id="UP000238274">
    <property type="component" value="Unassembled WGS sequence"/>
</dbReference>
<evidence type="ECO:0000256" key="1">
    <source>
        <dbReference type="SAM" id="MobiDB-lite"/>
    </source>
</evidence>
<dbReference type="VEuPathDB" id="FungiDB:PSHT_13044"/>
<name>A0A2S4UTF6_9BASI</name>
<keyword evidence="3" id="KW-1185">Reference proteome</keyword>
<comment type="caution">
    <text evidence="2">The sequence shown here is derived from an EMBL/GenBank/DDBJ whole genome shotgun (WGS) entry which is preliminary data.</text>
</comment>
<accession>A0A2S4UTF6</accession>
<dbReference type="EMBL" id="PKSM01000252">
    <property type="protein sequence ID" value="POW00405.1"/>
    <property type="molecule type" value="Genomic_DNA"/>
</dbReference>
<evidence type="ECO:0000313" key="2">
    <source>
        <dbReference type="EMBL" id="POW00405.1"/>
    </source>
</evidence>
<evidence type="ECO:0000313" key="3">
    <source>
        <dbReference type="Proteomes" id="UP000238274"/>
    </source>
</evidence>
<feature type="region of interest" description="Disordered" evidence="1">
    <location>
        <begin position="1"/>
        <end position="47"/>
    </location>
</feature>
<reference evidence="3" key="2">
    <citation type="journal article" date="2018" name="BMC Genomics">
        <title>Genomic insights into host adaptation between the wheat stripe rust pathogen (Puccinia striiformis f. sp. tritici) and the barley stripe rust pathogen (Puccinia striiformis f. sp. hordei).</title>
        <authorList>
            <person name="Xia C."/>
            <person name="Wang M."/>
            <person name="Yin C."/>
            <person name="Cornejo O.E."/>
            <person name="Hulbert S.H."/>
            <person name="Chen X."/>
        </authorList>
    </citation>
    <scope>NUCLEOTIDE SEQUENCE [LARGE SCALE GENOMIC DNA]</scope>
    <source>
        <strain evidence="3">93TX-2</strain>
    </source>
</reference>
<sequence>LSTKKQSIKMADQPSPTQLNPHGSFFFTTASPANHGAPAPIPASAPLEPDQLTQRLALATLPHPYTGSKFSKVTATSKDQLPALANLRGPRLRS</sequence>
<feature type="compositionally biased region" description="Polar residues" evidence="1">
    <location>
        <begin position="14"/>
        <end position="32"/>
    </location>
</feature>
<protein>
    <submittedName>
        <fullName evidence="2">Uncharacterized protein</fullName>
    </submittedName>
</protein>
<feature type="non-terminal residue" evidence="2">
    <location>
        <position position="1"/>
    </location>
</feature>